<feature type="transmembrane region" description="Helical" evidence="1">
    <location>
        <begin position="212"/>
        <end position="228"/>
    </location>
</feature>
<keyword evidence="1" id="KW-0812">Transmembrane</keyword>
<keyword evidence="4" id="KW-1185">Reference proteome</keyword>
<dbReference type="OrthoDB" id="9780793at2"/>
<dbReference type="InterPro" id="IPR052372">
    <property type="entry name" value="YpjD/HemX"/>
</dbReference>
<dbReference type="GO" id="GO:0005886">
    <property type="term" value="C:plasma membrane"/>
    <property type="evidence" value="ECO:0007669"/>
    <property type="project" value="TreeGrafter"/>
</dbReference>
<feature type="transmembrane region" description="Helical" evidence="1">
    <location>
        <begin position="35"/>
        <end position="56"/>
    </location>
</feature>
<evidence type="ECO:0000256" key="1">
    <source>
        <dbReference type="SAM" id="Phobius"/>
    </source>
</evidence>
<keyword evidence="1" id="KW-1133">Transmembrane helix</keyword>
<gene>
    <name evidence="3" type="ORF">SAMN02745724_02733</name>
</gene>
<sequence>MLVNSLTFIAFFFYTLASGHVVARLFHKNGPNKKLTLLLSTAAILLHMALLVNLVFTESGQDLSLVNISLLICWIIVVSITTVSLRFPATLLLPVVYGFAALLLIVSLFLPHQIILKSINVNIALLSHISLSFLAYCVLIIATLYAVQFYFINKRLKQKDLSIAYSHLPPLMVVEKQLYQLVTVGTGLLTLALIAGFIFLENMFSNEFIHKTILSLIAWAIFCTITWGHKYRGWRGKSSILMTMFAAFLLTMAYFGSRFVKEVLLNQF</sequence>
<dbReference type="RefSeq" id="WP_091984824.1">
    <property type="nucleotide sequence ID" value="NZ_FOLO01000020.1"/>
</dbReference>
<dbReference type="Proteomes" id="UP000198862">
    <property type="component" value="Unassembled WGS sequence"/>
</dbReference>
<feature type="transmembrane region" description="Helical" evidence="1">
    <location>
        <begin position="240"/>
        <end position="260"/>
    </location>
</feature>
<dbReference type="GO" id="GO:0020037">
    <property type="term" value="F:heme binding"/>
    <property type="evidence" value="ECO:0007669"/>
    <property type="project" value="InterPro"/>
</dbReference>
<feature type="transmembrane region" description="Helical" evidence="1">
    <location>
        <begin position="178"/>
        <end position="200"/>
    </location>
</feature>
<evidence type="ECO:0000259" key="2">
    <source>
        <dbReference type="Pfam" id="PF01578"/>
    </source>
</evidence>
<dbReference type="PANTHER" id="PTHR38034:SF1">
    <property type="entry name" value="INNER MEMBRANE PROTEIN YPJD"/>
    <property type="match status" value="1"/>
</dbReference>
<dbReference type="PANTHER" id="PTHR38034">
    <property type="entry name" value="INNER MEMBRANE PROTEIN YPJD"/>
    <property type="match status" value="1"/>
</dbReference>
<feature type="transmembrane region" description="Helical" evidence="1">
    <location>
        <begin position="131"/>
        <end position="152"/>
    </location>
</feature>
<feature type="transmembrane region" description="Helical" evidence="1">
    <location>
        <begin position="63"/>
        <end position="85"/>
    </location>
</feature>
<proteinExistence type="predicted"/>
<accession>A0A1I1ML91</accession>
<keyword evidence="1" id="KW-0472">Membrane</keyword>
<dbReference type="EMBL" id="FOLO01000020">
    <property type="protein sequence ID" value="SFC85905.1"/>
    <property type="molecule type" value="Genomic_DNA"/>
</dbReference>
<dbReference type="AlphaFoldDB" id="A0A1I1ML91"/>
<organism evidence="3 4">
    <name type="scientific">Pseudoalteromonas denitrificans DSM 6059</name>
    <dbReference type="NCBI Taxonomy" id="1123010"/>
    <lineage>
        <taxon>Bacteria</taxon>
        <taxon>Pseudomonadati</taxon>
        <taxon>Pseudomonadota</taxon>
        <taxon>Gammaproteobacteria</taxon>
        <taxon>Alteromonadales</taxon>
        <taxon>Pseudoalteromonadaceae</taxon>
        <taxon>Pseudoalteromonas</taxon>
    </lineage>
</organism>
<dbReference type="Pfam" id="PF01578">
    <property type="entry name" value="Cytochrom_C_asm"/>
    <property type="match status" value="1"/>
</dbReference>
<feature type="domain" description="Cytochrome c assembly protein" evidence="2">
    <location>
        <begin position="43"/>
        <end position="264"/>
    </location>
</feature>
<protein>
    <submittedName>
        <fullName evidence="3">ABC-type uncharacterized transport system, permease component</fullName>
    </submittedName>
</protein>
<evidence type="ECO:0000313" key="3">
    <source>
        <dbReference type="EMBL" id="SFC85905.1"/>
    </source>
</evidence>
<dbReference type="GO" id="GO:0017004">
    <property type="term" value="P:cytochrome complex assembly"/>
    <property type="evidence" value="ECO:0007669"/>
    <property type="project" value="InterPro"/>
</dbReference>
<dbReference type="InterPro" id="IPR002541">
    <property type="entry name" value="Cyt_c_assembly"/>
</dbReference>
<name>A0A1I1ML91_9GAMM</name>
<reference evidence="3 4" key="1">
    <citation type="submission" date="2016-10" db="EMBL/GenBank/DDBJ databases">
        <authorList>
            <person name="de Groot N.N."/>
        </authorList>
    </citation>
    <scope>NUCLEOTIDE SEQUENCE [LARGE SCALE GENOMIC DNA]</scope>
    <source>
        <strain evidence="3 4">DSM 6059</strain>
    </source>
</reference>
<dbReference type="STRING" id="1123010.SAMN02745724_02733"/>
<feature type="transmembrane region" description="Helical" evidence="1">
    <location>
        <begin position="91"/>
        <end position="110"/>
    </location>
</feature>
<evidence type="ECO:0000313" key="4">
    <source>
        <dbReference type="Proteomes" id="UP000198862"/>
    </source>
</evidence>